<dbReference type="InterPro" id="IPR010664">
    <property type="entry name" value="LipoPS_assembly_LptC-rel"/>
</dbReference>
<reference evidence="1" key="1">
    <citation type="journal article" date="2020" name="mSystems">
        <title>Genome- and Community-Level Interaction Insights into Carbon Utilization and Element Cycling Functions of Hydrothermarchaeota in Hydrothermal Sediment.</title>
        <authorList>
            <person name="Zhou Z."/>
            <person name="Liu Y."/>
            <person name="Xu W."/>
            <person name="Pan J."/>
            <person name="Luo Z.H."/>
            <person name="Li M."/>
        </authorList>
    </citation>
    <scope>NUCLEOTIDE SEQUENCE [LARGE SCALE GENOMIC DNA]</scope>
    <source>
        <strain evidence="1">HyVt-345</strain>
    </source>
</reference>
<proteinExistence type="predicted"/>
<sequence length="201" mass="22903">MLSNRGDTFKSIAMALVVAILFFSCTDTYERSGDEKVPIVYPMGIAEDFILTYTEARNDVDSEDSTGTKVIAVLKSPLREDYSNLTFAYQTFPKGLVVDFFNEEGQKSIIKADYGILYSATNVLDLQDNVIIETHDGKLMETTQVYWDQENDWVFTQEKFKYTNPEDGSVMYGTGMDFKKEPYFFSAHKTNGLMSIKEEPQ</sequence>
<accession>A0A831QKU3</accession>
<dbReference type="InterPro" id="IPR026265">
    <property type="entry name" value="LptC"/>
</dbReference>
<dbReference type="Proteomes" id="UP000886191">
    <property type="component" value="Unassembled WGS sequence"/>
</dbReference>
<gene>
    <name evidence="1" type="primary">lptC</name>
    <name evidence="1" type="ORF">ENH87_05065</name>
</gene>
<dbReference type="GO" id="GO:0015221">
    <property type="term" value="F:lipopolysaccharide transmembrane transporter activity"/>
    <property type="evidence" value="ECO:0007669"/>
    <property type="project" value="InterPro"/>
</dbReference>
<dbReference type="NCBIfam" id="TIGR04409">
    <property type="entry name" value="LptC_YrbK"/>
    <property type="match status" value="1"/>
</dbReference>
<dbReference type="AlphaFoldDB" id="A0A831QKU3"/>
<comment type="caution">
    <text evidence="1">The sequence shown here is derived from an EMBL/GenBank/DDBJ whole genome shotgun (WGS) entry which is preliminary data.</text>
</comment>
<dbReference type="PROSITE" id="PS51257">
    <property type="entry name" value="PROKAR_LIPOPROTEIN"/>
    <property type="match status" value="1"/>
</dbReference>
<dbReference type="EMBL" id="DRGL01000023">
    <property type="protein sequence ID" value="HEA20270.1"/>
    <property type="molecule type" value="Genomic_DNA"/>
</dbReference>
<dbReference type="Pfam" id="PF06835">
    <property type="entry name" value="LptC"/>
    <property type="match status" value="1"/>
</dbReference>
<protein>
    <submittedName>
        <fullName evidence="1">LPS export ABC transporter periplasmic protein LptC</fullName>
    </submittedName>
</protein>
<evidence type="ECO:0000313" key="1">
    <source>
        <dbReference type="EMBL" id="HEA20270.1"/>
    </source>
</evidence>
<name>A0A831QKU3_9FLAO</name>
<dbReference type="Gene3D" id="2.60.450.10">
    <property type="entry name" value="Lipopolysaccharide (LPS) transport protein A like domain"/>
    <property type="match status" value="1"/>
</dbReference>
<dbReference type="GO" id="GO:0005886">
    <property type="term" value="C:plasma membrane"/>
    <property type="evidence" value="ECO:0007669"/>
    <property type="project" value="InterPro"/>
</dbReference>
<organism evidence="1">
    <name type="scientific">Pricia antarctica</name>
    <dbReference type="NCBI Taxonomy" id="641691"/>
    <lineage>
        <taxon>Bacteria</taxon>
        <taxon>Pseudomonadati</taxon>
        <taxon>Bacteroidota</taxon>
        <taxon>Flavobacteriia</taxon>
        <taxon>Flavobacteriales</taxon>
        <taxon>Flavobacteriaceae</taxon>
        <taxon>Pricia</taxon>
    </lineage>
</organism>